<dbReference type="EMBL" id="FR824178">
    <property type="protein sequence ID" value="CCA21777.1"/>
    <property type="molecule type" value="Genomic_DNA"/>
</dbReference>
<dbReference type="AlphaFoldDB" id="F0WKH3"/>
<gene>
    <name evidence="1" type="primary">AlNc14C133G7023</name>
    <name evidence="1" type="ORF">ALNC14_079200</name>
</gene>
<dbReference type="HOGENOM" id="CLU_1996816_0_0_1"/>
<organism evidence="1">
    <name type="scientific">Albugo laibachii Nc14</name>
    <dbReference type="NCBI Taxonomy" id="890382"/>
    <lineage>
        <taxon>Eukaryota</taxon>
        <taxon>Sar</taxon>
        <taxon>Stramenopiles</taxon>
        <taxon>Oomycota</taxon>
        <taxon>Peronosporomycetes</taxon>
        <taxon>Albuginales</taxon>
        <taxon>Albuginaceae</taxon>
        <taxon>Albugo</taxon>
    </lineage>
</organism>
<reference evidence="1" key="1">
    <citation type="journal article" date="2011" name="PLoS Biol.">
        <title>Gene gain and loss during evolution of obligate parasitism in the white rust pathogen of Arabidopsis thaliana.</title>
        <authorList>
            <person name="Kemen E."/>
            <person name="Gardiner A."/>
            <person name="Schultz-Larsen T."/>
            <person name="Kemen A.C."/>
            <person name="Balmuth A.L."/>
            <person name="Robert-Seilaniantz A."/>
            <person name="Bailey K."/>
            <person name="Holub E."/>
            <person name="Studholme D.J."/>
            <person name="Maclean D."/>
            <person name="Jones J.D."/>
        </authorList>
    </citation>
    <scope>NUCLEOTIDE SEQUENCE</scope>
</reference>
<reference evidence="1" key="2">
    <citation type="submission" date="2011-02" db="EMBL/GenBank/DDBJ databases">
        <authorList>
            <person name="MacLean D."/>
        </authorList>
    </citation>
    <scope>NUCLEOTIDE SEQUENCE</scope>
</reference>
<protein>
    <submittedName>
        <fullName evidence="1">AlNc14C133G7023 protein</fullName>
    </submittedName>
</protein>
<name>F0WKH3_9STRA</name>
<proteinExistence type="predicted"/>
<accession>F0WKH3</accession>
<sequence>MRSEIEKKWVLWMMEEFNSIEDNGSASSLKNETLSINHLGQASKFLVMRSTLNGGKYLLHQETAIEDFLKQHNAMKQARQWEMRIKKLRLIRSSQSSRYLSRMSLPYEIIATRGHLAGVCAMLEA</sequence>
<evidence type="ECO:0000313" key="1">
    <source>
        <dbReference type="EMBL" id="CCA21777.1"/>
    </source>
</evidence>